<gene>
    <name evidence="7" type="primary">nanE</name>
    <name evidence="8" type="ORF">SAMN05444401_0214</name>
</gene>
<evidence type="ECO:0000256" key="4">
    <source>
        <dbReference type="ARBA" id="ARBA00007439"/>
    </source>
</evidence>
<dbReference type="PANTHER" id="PTHR36204:SF1">
    <property type="entry name" value="N-ACETYLMANNOSAMINE-6-PHOSPHATE 2-EPIMERASE-RELATED"/>
    <property type="match status" value="1"/>
</dbReference>
<dbReference type="InterPro" id="IPR007260">
    <property type="entry name" value="NanE"/>
</dbReference>
<accession>A0A1M6NHF9</accession>
<dbReference type="GO" id="GO:0005975">
    <property type="term" value="P:carbohydrate metabolic process"/>
    <property type="evidence" value="ECO:0007669"/>
    <property type="project" value="UniProtKB-UniRule"/>
</dbReference>
<dbReference type="GO" id="GO:0019262">
    <property type="term" value="P:N-acetylneuraminate catabolic process"/>
    <property type="evidence" value="ECO:0007669"/>
    <property type="project" value="UniProtKB-UniRule"/>
</dbReference>
<evidence type="ECO:0000256" key="7">
    <source>
        <dbReference type="HAMAP-Rule" id="MF_01235"/>
    </source>
</evidence>
<dbReference type="CDD" id="cd04729">
    <property type="entry name" value="NanE"/>
    <property type="match status" value="1"/>
</dbReference>
<dbReference type="EMBL" id="FQZO01000011">
    <property type="protein sequence ID" value="SHJ95063.1"/>
    <property type="molecule type" value="Genomic_DNA"/>
</dbReference>
<dbReference type="UniPathway" id="UPA00629">
    <property type="reaction ID" value="UER00682"/>
</dbReference>
<evidence type="ECO:0000313" key="9">
    <source>
        <dbReference type="Proteomes" id="UP000184080"/>
    </source>
</evidence>
<dbReference type="InterPro" id="IPR011060">
    <property type="entry name" value="RibuloseP-bd_barrel"/>
</dbReference>
<dbReference type="Pfam" id="PF04131">
    <property type="entry name" value="NanE"/>
    <property type="match status" value="1"/>
</dbReference>
<evidence type="ECO:0000313" key="8">
    <source>
        <dbReference type="EMBL" id="SHJ95063.1"/>
    </source>
</evidence>
<dbReference type="InterPro" id="IPR013785">
    <property type="entry name" value="Aldolase_TIM"/>
</dbReference>
<evidence type="ECO:0000256" key="2">
    <source>
        <dbReference type="ARBA" id="ARBA00002147"/>
    </source>
</evidence>
<dbReference type="OrthoDB" id="9781704at2"/>
<dbReference type="HAMAP" id="MF_01235">
    <property type="entry name" value="ManNAc6P_epimer"/>
    <property type="match status" value="1"/>
</dbReference>
<dbReference type="GO" id="GO:0006053">
    <property type="term" value="P:N-acetylmannosamine catabolic process"/>
    <property type="evidence" value="ECO:0007669"/>
    <property type="project" value="TreeGrafter"/>
</dbReference>
<dbReference type="SUPFAM" id="SSF51366">
    <property type="entry name" value="Ribulose-phoshate binding barrel"/>
    <property type="match status" value="1"/>
</dbReference>
<dbReference type="NCBIfam" id="NF002231">
    <property type="entry name" value="PRK01130.1"/>
    <property type="match status" value="1"/>
</dbReference>
<sequence>MKNSVMKKIEGGLIVSCQARVGWAMYGSEIMAAFAKAAKEGGAIGIRATGADNIAAIKKVVNLPIIGINKEWHDGCDVYITPTYKSAEAILKTGIDIIALDATSRKRPNNEMFEDIVGKIRENYPNVLIMGEVSTVQEAKNILPLNLDIISTTLSGYTEDTKDIREANIKLIEDIVAITDTPVIAEGKINTEEEAIRALKAGAYAIVIGTAITRPEIITKKYVDKINDYKIVKEEE</sequence>
<evidence type="ECO:0000256" key="6">
    <source>
        <dbReference type="ARBA" id="ARBA00023277"/>
    </source>
</evidence>
<evidence type="ECO:0000256" key="1">
    <source>
        <dbReference type="ARBA" id="ARBA00000056"/>
    </source>
</evidence>
<evidence type="ECO:0000256" key="5">
    <source>
        <dbReference type="ARBA" id="ARBA00023235"/>
    </source>
</evidence>
<reference evidence="8 9" key="1">
    <citation type="submission" date="2016-11" db="EMBL/GenBank/DDBJ databases">
        <authorList>
            <person name="Jaros S."/>
            <person name="Januszkiewicz K."/>
            <person name="Wedrychowicz H."/>
        </authorList>
    </citation>
    <scope>NUCLEOTIDE SEQUENCE [LARGE SCALE GENOMIC DNA]</scope>
    <source>
        <strain evidence="8 9">DSM 21864</strain>
    </source>
</reference>
<comment type="catalytic activity">
    <reaction evidence="1 7">
        <text>an N-acyl-D-glucosamine 6-phosphate = an N-acyl-D-mannosamine 6-phosphate</text>
        <dbReference type="Rhea" id="RHEA:23932"/>
        <dbReference type="ChEBI" id="CHEBI:57599"/>
        <dbReference type="ChEBI" id="CHEBI:57666"/>
        <dbReference type="EC" id="5.1.3.9"/>
    </reaction>
</comment>
<keyword evidence="9" id="KW-1185">Reference proteome</keyword>
<dbReference type="AlphaFoldDB" id="A0A1M6NHF9"/>
<dbReference type="STRING" id="1121298.SAMN05444401_0214"/>
<protein>
    <recommendedName>
        <fullName evidence="7">Putative N-acetylmannosamine-6-phosphate 2-epimerase</fullName>
        <ecNumber evidence="7">5.1.3.9</ecNumber>
    </recommendedName>
    <alternativeName>
        <fullName evidence="7">ManNAc-6-P epimerase</fullName>
    </alternativeName>
</protein>
<dbReference type="GO" id="GO:0005829">
    <property type="term" value="C:cytosol"/>
    <property type="evidence" value="ECO:0007669"/>
    <property type="project" value="TreeGrafter"/>
</dbReference>
<name>A0A1M6NHF9_9CLOT</name>
<comment type="function">
    <text evidence="2 7">Converts N-acetylmannosamine-6-phosphate (ManNAc-6-P) to N-acetylglucosamine-6-phosphate (GlcNAc-6-P).</text>
</comment>
<comment type="similarity">
    <text evidence="4 7">Belongs to the NanE family.</text>
</comment>
<keyword evidence="6 7" id="KW-0119">Carbohydrate metabolism</keyword>
<dbReference type="Gene3D" id="3.20.20.70">
    <property type="entry name" value="Aldolase class I"/>
    <property type="match status" value="1"/>
</dbReference>
<dbReference type="EC" id="5.1.3.9" evidence="7"/>
<evidence type="ECO:0000256" key="3">
    <source>
        <dbReference type="ARBA" id="ARBA00005081"/>
    </source>
</evidence>
<dbReference type="RefSeq" id="WP_073012070.1">
    <property type="nucleotide sequence ID" value="NZ_FQZO01000011.1"/>
</dbReference>
<organism evidence="8 9">
    <name type="scientific">Clostridium amylolyticum</name>
    <dbReference type="NCBI Taxonomy" id="1121298"/>
    <lineage>
        <taxon>Bacteria</taxon>
        <taxon>Bacillati</taxon>
        <taxon>Bacillota</taxon>
        <taxon>Clostridia</taxon>
        <taxon>Eubacteriales</taxon>
        <taxon>Clostridiaceae</taxon>
        <taxon>Clostridium</taxon>
    </lineage>
</organism>
<keyword evidence="5 7" id="KW-0413">Isomerase</keyword>
<dbReference type="PANTHER" id="PTHR36204">
    <property type="entry name" value="N-ACETYLMANNOSAMINE-6-PHOSPHATE 2-EPIMERASE-RELATED"/>
    <property type="match status" value="1"/>
</dbReference>
<proteinExistence type="inferred from homology"/>
<dbReference type="GO" id="GO:0047465">
    <property type="term" value="F:N-acylglucosamine-6-phosphate 2-epimerase activity"/>
    <property type="evidence" value="ECO:0007669"/>
    <property type="project" value="UniProtKB-EC"/>
</dbReference>
<comment type="pathway">
    <text evidence="3 7">Amino-sugar metabolism; N-acetylneuraminate degradation; D-fructose 6-phosphate from N-acetylneuraminate: step 3/5.</text>
</comment>
<dbReference type="Proteomes" id="UP000184080">
    <property type="component" value="Unassembled WGS sequence"/>
</dbReference>